<dbReference type="PANTHER" id="PTHR13903">
    <property type="entry name" value="PIRIN-RELATED"/>
    <property type="match status" value="1"/>
</dbReference>
<proteinExistence type="inferred from homology"/>
<dbReference type="GO" id="GO:0046872">
    <property type="term" value="F:metal ion binding"/>
    <property type="evidence" value="ECO:0007669"/>
    <property type="project" value="UniProtKB-KW"/>
</dbReference>
<feature type="binding site" evidence="2">
    <location>
        <position position="99"/>
    </location>
    <ligand>
        <name>Fe cation</name>
        <dbReference type="ChEBI" id="CHEBI:24875"/>
    </ligand>
</feature>
<evidence type="ECO:0000259" key="5">
    <source>
        <dbReference type="Pfam" id="PF05726"/>
    </source>
</evidence>
<evidence type="ECO:0000256" key="3">
    <source>
        <dbReference type="RuleBase" id="RU003457"/>
    </source>
</evidence>
<organism evidence="6 7">
    <name type="scientific">Rhodoluna lacicola</name>
    <dbReference type="NCBI Taxonomy" id="529884"/>
    <lineage>
        <taxon>Bacteria</taxon>
        <taxon>Bacillati</taxon>
        <taxon>Actinomycetota</taxon>
        <taxon>Actinomycetes</taxon>
        <taxon>Micrococcales</taxon>
        <taxon>Microbacteriaceae</taxon>
        <taxon>Luna cluster</taxon>
        <taxon>Luna-1 subcluster</taxon>
        <taxon>Rhodoluna</taxon>
    </lineage>
</organism>
<dbReference type="PIRSF" id="PIRSF006232">
    <property type="entry name" value="Pirin"/>
    <property type="match status" value="1"/>
</dbReference>
<feature type="domain" description="Pirin N-terminal" evidence="4">
    <location>
        <begin position="16"/>
        <end position="115"/>
    </location>
</feature>
<evidence type="ECO:0000256" key="1">
    <source>
        <dbReference type="ARBA" id="ARBA00008416"/>
    </source>
</evidence>
<dbReference type="KEGG" id="rla:Rhola_00012420"/>
<dbReference type="InterPro" id="IPR011051">
    <property type="entry name" value="RmlC_Cupin_sf"/>
</dbReference>
<feature type="binding site" evidence="2">
    <location>
        <position position="55"/>
    </location>
    <ligand>
        <name>Fe cation</name>
        <dbReference type="ChEBI" id="CHEBI:24875"/>
    </ligand>
</feature>
<dbReference type="AlphaFoldDB" id="A0A060JH37"/>
<evidence type="ECO:0000313" key="6">
    <source>
        <dbReference type="EMBL" id="AIC48035.1"/>
    </source>
</evidence>
<evidence type="ECO:0000313" key="7">
    <source>
        <dbReference type="Proteomes" id="UP000067708"/>
    </source>
</evidence>
<dbReference type="STRING" id="529884.Rhola_00012420"/>
<dbReference type="Pfam" id="PF02678">
    <property type="entry name" value="Pirin"/>
    <property type="match status" value="1"/>
</dbReference>
<dbReference type="CDD" id="cd02909">
    <property type="entry name" value="cupin_pirin_N"/>
    <property type="match status" value="1"/>
</dbReference>
<dbReference type="InterPro" id="IPR003829">
    <property type="entry name" value="Pirin_N_dom"/>
</dbReference>
<feature type="domain" description="Pirin C-terminal" evidence="5">
    <location>
        <begin position="168"/>
        <end position="264"/>
    </location>
</feature>
<protein>
    <submittedName>
        <fullName evidence="6">Pirin-related protein</fullName>
    </submittedName>
</protein>
<evidence type="ECO:0000256" key="2">
    <source>
        <dbReference type="PIRSR" id="PIRSR006232-1"/>
    </source>
</evidence>
<sequence>MLIQPRSVKLTTRTGVEVRRTLPHRDLKMIGAWCFVDHFGPTEQTDGMVVAAHPHTGLQTVTWLIEGAIEHRDSIGSVQIINPGQLNLMTAGQGIAHSELSLRGPENLHAVQLWIALPKGAIDTAPEFEHQNNLPVIIHEDFQATVLAGEFMGKTAMTKTFSPMIGAELRFDRQISTRIPLNSQFEYGFMLASGDLKVNGLPVPVSGLYFVAAGAESVLLEASPDAIVLMLGGEPFGEKILMWWNFIGRSHQDIAKAREEWNAQTGQRFAAFEDSIGGYIPAPDLPSVSLQAR</sequence>
<name>A0A060JH37_9MICO</name>
<dbReference type="InterPro" id="IPR014710">
    <property type="entry name" value="RmlC-like_jellyroll"/>
</dbReference>
<dbReference type="OrthoDB" id="9780903at2"/>
<dbReference type="eggNOG" id="COG1741">
    <property type="taxonomic scope" value="Bacteria"/>
</dbReference>
<reference evidence="6 7" key="1">
    <citation type="journal article" date="2014" name="Int. J. Syst. Evol. Microbiol.">
        <title>Rhodoluna lacicola gen. nov., sp. nov., a planktonic freshwater bacterium with stream-lined genome.</title>
        <authorList>
            <person name="Hahn M."/>
            <person name="Schmidt J."/>
            <person name="Taipale S.J."/>
            <person name="Doolittle W.F."/>
            <person name="Koll U."/>
        </authorList>
    </citation>
    <scope>NUCLEOTIDE SEQUENCE [LARGE SCALE GENOMIC DNA]</scope>
    <source>
        <strain evidence="6 7">MWH-Ta8</strain>
    </source>
</reference>
<dbReference type="InterPro" id="IPR008778">
    <property type="entry name" value="Pirin_C_dom"/>
</dbReference>
<comment type="similarity">
    <text evidence="1 3">Belongs to the pirin family.</text>
</comment>
<dbReference type="PANTHER" id="PTHR13903:SF8">
    <property type="entry name" value="PIRIN"/>
    <property type="match status" value="1"/>
</dbReference>
<keyword evidence="7" id="KW-1185">Reference proteome</keyword>
<dbReference type="HOGENOM" id="CLU_045717_1_0_11"/>
<gene>
    <name evidence="6" type="ORF">Rhola_00012420</name>
</gene>
<dbReference type="RefSeq" id="WP_051636343.1">
    <property type="nucleotide sequence ID" value="NZ_CP007490.1"/>
</dbReference>
<keyword evidence="2" id="KW-0408">Iron</keyword>
<dbReference type="Pfam" id="PF05726">
    <property type="entry name" value="Pirin_C"/>
    <property type="match status" value="1"/>
</dbReference>
<feature type="binding site" evidence="2">
    <location>
        <position position="97"/>
    </location>
    <ligand>
        <name>Fe cation</name>
        <dbReference type="ChEBI" id="CHEBI:24875"/>
    </ligand>
</feature>
<comment type="cofactor">
    <cofactor evidence="2">
        <name>Fe cation</name>
        <dbReference type="ChEBI" id="CHEBI:24875"/>
    </cofactor>
    <text evidence="2">Binds 1 Fe cation per subunit.</text>
</comment>
<dbReference type="InterPro" id="IPR012093">
    <property type="entry name" value="Pirin"/>
</dbReference>
<evidence type="ECO:0000259" key="4">
    <source>
        <dbReference type="Pfam" id="PF02678"/>
    </source>
</evidence>
<dbReference type="EMBL" id="CP007490">
    <property type="protein sequence ID" value="AIC48035.1"/>
    <property type="molecule type" value="Genomic_DNA"/>
</dbReference>
<feature type="binding site" evidence="2">
    <location>
        <position position="53"/>
    </location>
    <ligand>
        <name>Fe cation</name>
        <dbReference type="ChEBI" id="CHEBI:24875"/>
    </ligand>
</feature>
<keyword evidence="2" id="KW-0479">Metal-binding</keyword>
<accession>A0A060JH37</accession>
<dbReference type="Proteomes" id="UP000067708">
    <property type="component" value="Chromosome"/>
</dbReference>
<dbReference type="Gene3D" id="2.60.120.10">
    <property type="entry name" value="Jelly Rolls"/>
    <property type="match status" value="2"/>
</dbReference>
<dbReference type="PATRIC" id="fig|529884.3.peg.1202"/>
<dbReference type="SUPFAM" id="SSF51182">
    <property type="entry name" value="RmlC-like cupins"/>
    <property type="match status" value="1"/>
</dbReference>